<evidence type="ECO:0000313" key="2">
    <source>
        <dbReference type="EMBL" id="CAK8993469.1"/>
    </source>
</evidence>
<proteinExistence type="predicted"/>
<comment type="caution">
    <text evidence="2">The sequence shown here is derived from an EMBL/GenBank/DDBJ whole genome shotgun (WGS) entry which is preliminary data.</text>
</comment>
<name>A0ABP0HWG7_9DINO</name>
<feature type="region of interest" description="Disordered" evidence="1">
    <location>
        <begin position="156"/>
        <end position="230"/>
    </location>
</feature>
<evidence type="ECO:0000313" key="3">
    <source>
        <dbReference type="Proteomes" id="UP001642484"/>
    </source>
</evidence>
<gene>
    <name evidence="2" type="ORF">CCMP2556_LOCUS3253</name>
</gene>
<dbReference type="EMBL" id="CAXAMN010001248">
    <property type="protein sequence ID" value="CAK8993469.1"/>
    <property type="molecule type" value="Genomic_DNA"/>
</dbReference>
<accession>A0ABP0HWG7</accession>
<feature type="compositionally biased region" description="Low complexity" evidence="1">
    <location>
        <begin position="164"/>
        <end position="176"/>
    </location>
</feature>
<sequence>MTWDCCLLLARACHLPPPATSVAHPQRGTSSFLGASARCRGGGRSGSAPVRLVTMAPVSKEVKDVRLLARLIELVGLIEAKEHVDRQLFLIVEVVSAGRPSSWSLARMALWCEFSFYHLVREKDHLELKIAYCVAIIGVLRECPAEEELLDRHSPEVDTALGPEGAEAGHTAEGAAKLSCAAEHKDESLDSEDEESEGGLHPGVPAPLPPLQTRSPPQEAQEENGAVALV</sequence>
<keyword evidence="3" id="KW-1185">Reference proteome</keyword>
<protein>
    <submittedName>
        <fullName evidence="2">Uncharacterized protein</fullName>
    </submittedName>
</protein>
<organism evidence="2 3">
    <name type="scientific">Durusdinium trenchii</name>
    <dbReference type="NCBI Taxonomy" id="1381693"/>
    <lineage>
        <taxon>Eukaryota</taxon>
        <taxon>Sar</taxon>
        <taxon>Alveolata</taxon>
        <taxon>Dinophyceae</taxon>
        <taxon>Suessiales</taxon>
        <taxon>Symbiodiniaceae</taxon>
        <taxon>Durusdinium</taxon>
    </lineage>
</organism>
<dbReference type="Proteomes" id="UP001642484">
    <property type="component" value="Unassembled WGS sequence"/>
</dbReference>
<reference evidence="2 3" key="1">
    <citation type="submission" date="2024-02" db="EMBL/GenBank/DDBJ databases">
        <authorList>
            <person name="Chen Y."/>
            <person name="Shah S."/>
            <person name="Dougan E. K."/>
            <person name="Thang M."/>
            <person name="Chan C."/>
        </authorList>
    </citation>
    <scope>NUCLEOTIDE SEQUENCE [LARGE SCALE GENOMIC DNA]</scope>
</reference>
<evidence type="ECO:0000256" key="1">
    <source>
        <dbReference type="SAM" id="MobiDB-lite"/>
    </source>
</evidence>